<accession>Q6IJV3</accession>
<reference evidence="1" key="1">
    <citation type="journal article" date="2003" name="Genome Biol.">
        <title>An integrated gene annotation and transcriptional profiling approach towards the full gene content of the Drosophila genome.</title>
        <authorList>
            <person name="Hild M."/>
            <person name="Beckmann B."/>
            <person name="Haas S.A."/>
            <person name="Koch B."/>
            <person name="Solovyev V."/>
            <person name="Busold C."/>
            <person name="Fellenberg K."/>
            <person name="Boutros M."/>
            <person name="Vingron M."/>
            <person name="Sauer F."/>
            <person name="Hoheisel J.D."/>
            <person name="Paro R."/>
        </authorList>
    </citation>
    <scope>NUCLEOTIDE SEQUENCE</scope>
</reference>
<gene>
    <name evidence="1" type="ORF">HDC14129</name>
</gene>
<dbReference type="AlphaFoldDB" id="Q6IJV3"/>
<sequence length="51" mass="5626">MYHFVIPIRYTFSTFCAELGTGLVASHEADVACESGKPGNQQVAPFLVFYI</sequence>
<organism evidence="1">
    <name type="scientific">Drosophila melanogaster</name>
    <name type="common">Fruit fly</name>
    <dbReference type="NCBI Taxonomy" id="7227"/>
    <lineage>
        <taxon>Eukaryota</taxon>
        <taxon>Metazoa</taxon>
        <taxon>Ecdysozoa</taxon>
        <taxon>Arthropoda</taxon>
        <taxon>Hexapoda</taxon>
        <taxon>Insecta</taxon>
        <taxon>Pterygota</taxon>
        <taxon>Neoptera</taxon>
        <taxon>Endopterygota</taxon>
        <taxon>Diptera</taxon>
        <taxon>Brachycera</taxon>
        <taxon>Muscomorpha</taxon>
        <taxon>Ephydroidea</taxon>
        <taxon>Drosophilidae</taxon>
        <taxon>Drosophila</taxon>
        <taxon>Sophophora</taxon>
    </lineage>
</organism>
<evidence type="ECO:0000313" key="1">
    <source>
        <dbReference type="EMBL" id="DAA04119.1"/>
    </source>
</evidence>
<dbReference type="EMBL" id="BK002613">
    <property type="protein sequence ID" value="DAA04119.1"/>
    <property type="molecule type" value="Genomic_DNA"/>
</dbReference>
<protein>
    <submittedName>
        <fullName evidence="1">HDC14129</fullName>
    </submittedName>
</protein>
<name>Q6IJV3_DROME</name>
<proteinExistence type="predicted"/>